<evidence type="ECO:0000256" key="1">
    <source>
        <dbReference type="SAM" id="MobiDB-lite"/>
    </source>
</evidence>
<feature type="region of interest" description="Disordered" evidence="1">
    <location>
        <begin position="136"/>
        <end position="160"/>
    </location>
</feature>
<dbReference type="RefSeq" id="WP_068273073.1">
    <property type="nucleotide sequence ID" value="NZ_LQZG01000002.1"/>
</dbReference>
<name>A0A176QCU3_9MICO</name>
<dbReference type="AlphaFoldDB" id="A0A176QCU3"/>
<proteinExistence type="predicted"/>
<sequence length="450" mass="47799">MSVVVVSSCSSPTDDWRFEGQEVTDVDTSLESLTGRYRDFVADLDFPSAVPPEAGCFVQVVADSAVQDVVLCGPMRFAGDEEDVWLGLPVALAPGDGGSFVLDAADDAQFADAEPTTGAKLLDGEGSPAATDVEIATPASPRADVGEAVPLPTEGGEDTQEPVIVEVPDATYSIADAAATDHVGQGRGRVDAPEGGALLSVGVDRSARSDAPNGETSTATLYVDDEEVEIPEDGTATAVAGAPSSARLVVEYDGAEQVVRLAEPAEVQGVGYVDEHWQPVNDPQDERIGDEGKGAFVEYDYDVVAHASTWDEDRSWVDDGKVRLDVDVSFDAELAYRESGNGSLDYDEVAYDVQEMKVVAGGDEVPIDVDDLEVVPRPDGDYSTKSNVVRVSVEVDDTVDEISVEARVSADGRYERSDLTSYQRGQLTREPSKITGELELAETVVRARQP</sequence>
<dbReference type="Proteomes" id="UP000076976">
    <property type="component" value="Unassembled WGS sequence"/>
</dbReference>
<protein>
    <submittedName>
        <fullName evidence="2">Uncharacterized protein</fullName>
    </submittedName>
</protein>
<evidence type="ECO:0000313" key="2">
    <source>
        <dbReference type="EMBL" id="OAB87587.1"/>
    </source>
</evidence>
<dbReference type="EMBL" id="LQZG01000002">
    <property type="protein sequence ID" value="OAB87587.1"/>
    <property type="molecule type" value="Genomic_DNA"/>
</dbReference>
<gene>
    <name evidence="2" type="ORF">AWH69_05865</name>
</gene>
<reference evidence="2 3" key="1">
    <citation type="submission" date="2016-01" db="EMBL/GenBank/DDBJ databases">
        <title>Janibacter melonis strain CD11_4 genome sequencing and assembly.</title>
        <authorList>
            <person name="Nair G.R."/>
            <person name="Kaur G."/>
            <person name="Chander A.M."/>
            <person name="Mayilraj S."/>
        </authorList>
    </citation>
    <scope>NUCLEOTIDE SEQUENCE [LARGE SCALE GENOMIC DNA]</scope>
    <source>
        <strain evidence="2 3">CD11-4</strain>
    </source>
</reference>
<accession>A0A176QCU3</accession>
<keyword evidence="3" id="KW-1185">Reference proteome</keyword>
<comment type="caution">
    <text evidence="2">The sequence shown here is derived from an EMBL/GenBank/DDBJ whole genome shotgun (WGS) entry which is preliminary data.</text>
</comment>
<organism evidence="2 3">
    <name type="scientific">Janibacter melonis</name>
    <dbReference type="NCBI Taxonomy" id="262209"/>
    <lineage>
        <taxon>Bacteria</taxon>
        <taxon>Bacillati</taxon>
        <taxon>Actinomycetota</taxon>
        <taxon>Actinomycetes</taxon>
        <taxon>Micrococcales</taxon>
        <taxon>Intrasporangiaceae</taxon>
        <taxon>Janibacter</taxon>
    </lineage>
</organism>
<evidence type="ECO:0000313" key="3">
    <source>
        <dbReference type="Proteomes" id="UP000076976"/>
    </source>
</evidence>